<dbReference type="OMA" id="VLEISWW"/>
<dbReference type="PANTHER" id="PTHR11157:SF116">
    <property type="entry name" value="ELONGATION OF VERY LONG CHAIN FATTY ACIDS PROTEIN-RELATED"/>
    <property type="match status" value="1"/>
</dbReference>
<reference evidence="11 13" key="1">
    <citation type="journal article" date="2014" name="BMC Genomics">
        <title>Genome sequence of Anopheles sinensis provides insight into genetics basis of mosquito competence for malaria parasites.</title>
        <authorList>
            <person name="Zhou D."/>
            <person name="Zhang D."/>
            <person name="Ding G."/>
            <person name="Shi L."/>
            <person name="Hou Q."/>
            <person name="Ye Y."/>
            <person name="Xu Y."/>
            <person name="Zhou H."/>
            <person name="Xiong C."/>
            <person name="Li S."/>
            <person name="Yu J."/>
            <person name="Hong S."/>
            <person name="Yu X."/>
            <person name="Zou P."/>
            <person name="Chen C."/>
            <person name="Chang X."/>
            <person name="Wang W."/>
            <person name="Lv Y."/>
            <person name="Sun Y."/>
            <person name="Ma L."/>
            <person name="Shen B."/>
            <person name="Zhu C."/>
        </authorList>
    </citation>
    <scope>NUCLEOTIDE SEQUENCE [LARGE SCALE GENOMIC DNA]</scope>
</reference>
<dbReference type="Pfam" id="PF01151">
    <property type="entry name" value="ELO"/>
    <property type="match status" value="1"/>
</dbReference>
<accession>A0A084VAK4</accession>
<evidence type="ECO:0000313" key="13">
    <source>
        <dbReference type="Proteomes" id="UP000030765"/>
    </source>
</evidence>
<dbReference type="GO" id="GO:0034625">
    <property type="term" value="P:fatty acid elongation, monounsaturated fatty acid"/>
    <property type="evidence" value="ECO:0007669"/>
    <property type="project" value="TreeGrafter"/>
</dbReference>
<keyword evidence="5 10" id="KW-0276">Fatty acid metabolism</keyword>
<keyword evidence="7 10" id="KW-0443">Lipid metabolism</keyword>
<sequence>MAVILQAIYNVYQEYIIDKTDERVANLPLLRSVWTVPLITGAYLYFVLRCGPKWMSCRKPVEIRSLLIVYNLVQVVANAVAFTLGLKYLRDFPYSFLCQPIQLDGSEQFMAEMKLGYIYFLLKVLDLSDTVFFVLRKKQSHVSFLHVYHHTVMVLSSAFFLRYLCGGHAFVLGLLNTFVHAVMYGYFFLSIYWPEVTRGASWKRYITLLQMAQFSYLVFHFFRPIILGVECGYPRAVMWFIGTQNVFMMLMFGDFYWRTYVKKPRAHHT</sequence>
<dbReference type="GO" id="GO:0030148">
    <property type="term" value="P:sphingolipid biosynthetic process"/>
    <property type="evidence" value="ECO:0007669"/>
    <property type="project" value="TreeGrafter"/>
</dbReference>
<evidence type="ECO:0000256" key="8">
    <source>
        <dbReference type="ARBA" id="ARBA00023136"/>
    </source>
</evidence>
<evidence type="ECO:0000256" key="5">
    <source>
        <dbReference type="ARBA" id="ARBA00022832"/>
    </source>
</evidence>
<feature type="transmembrane region" description="Helical" evidence="10">
    <location>
        <begin position="238"/>
        <end position="257"/>
    </location>
</feature>
<evidence type="ECO:0000256" key="2">
    <source>
        <dbReference type="ARBA" id="ARBA00022516"/>
    </source>
</evidence>
<dbReference type="Proteomes" id="UP000030765">
    <property type="component" value="Unassembled WGS sequence"/>
</dbReference>
<dbReference type="AlphaFoldDB" id="A0A084VAK4"/>
<dbReference type="EMBL" id="KE524190">
    <property type="protein sequence ID" value="KFB34998.1"/>
    <property type="molecule type" value="Genomic_DNA"/>
</dbReference>
<evidence type="ECO:0000256" key="4">
    <source>
        <dbReference type="ARBA" id="ARBA00022692"/>
    </source>
</evidence>
<dbReference type="GO" id="GO:0009922">
    <property type="term" value="F:fatty acid elongase activity"/>
    <property type="evidence" value="ECO:0007669"/>
    <property type="project" value="UniProtKB-EC"/>
</dbReference>
<keyword evidence="8 10" id="KW-0472">Membrane</keyword>
<evidence type="ECO:0000256" key="1">
    <source>
        <dbReference type="ARBA" id="ARBA00004141"/>
    </source>
</evidence>
<name>A0A084VAK4_ANOSI</name>
<organism evidence="11">
    <name type="scientific">Anopheles sinensis</name>
    <name type="common">Mosquito</name>
    <dbReference type="NCBI Taxonomy" id="74873"/>
    <lineage>
        <taxon>Eukaryota</taxon>
        <taxon>Metazoa</taxon>
        <taxon>Ecdysozoa</taxon>
        <taxon>Arthropoda</taxon>
        <taxon>Hexapoda</taxon>
        <taxon>Insecta</taxon>
        <taxon>Pterygota</taxon>
        <taxon>Neoptera</taxon>
        <taxon>Endopterygota</taxon>
        <taxon>Diptera</taxon>
        <taxon>Nematocera</taxon>
        <taxon>Culicoidea</taxon>
        <taxon>Culicidae</taxon>
        <taxon>Anophelinae</taxon>
        <taxon>Anopheles</taxon>
    </lineage>
</organism>
<protein>
    <recommendedName>
        <fullName evidence="10">Elongation of very long chain fatty acids protein</fullName>
        <ecNumber evidence="10">2.3.1.199</ecNumber>
    </recommendedName>
    <alternativeName>
        <fullName evidence="10">Very-long-chain 3-oxoacyl-CoA synthase</fullName>
    </alternativeName>
</protein>
<evidence type="ECO:0000256" key="10">
    <source>
        <dbReference type="RuleBase" id="RU361115"/>
    </source>
</evidence>
<feature type="transmembrane region" description="Helical" evidence="10">
    <location>
        <begin position="116"/>
        <end position="135"/>
    </location>
</feature>
<dbReference type="GO" id="GO:0042761">
    <property type="term" value="P:very long-chain fatty acid biosynthetic process"/>
    <property type="evidence" value="ECO:0007669"/>
    <property type="project" value="TreeGrafter"/>
</dbReference>
<feature type="transmembrane region" description="Helical" evidence="10">
    <location>
        <begin position="29"/>
        <end position="48"/>
    </location>
</feature>
<dbReference type="VEuPathDB" id="VectorBase:ASIC000813"/>
<dbReference type="GO" id="GO:0019367">
    <property type="term" value="P:fatty acid elongation, saturated fatty acid"/>
    <property type="evidence" value="ECO:0007669"/>
    <property type="project" value="TreeGrafter"/>
</dbReference>
<dbReference type="PROSITE" id="PS01188">
    <property type="entry name" value="ELO"/>
    <property type="match status" value="1"/>
</dbReference>
<dbReference type="GO" id="GO:0034626">
    <property type="term" value="P:fatty acid elongation, polyunsaturated fatty acid"/>
    <property type="evidence" value="ECO:0007669"/>
    <property type="project" value="TreeGrafter"/>
</dbReference>
<comment type="catalytic activity">
    <reaction evidence="10">
        <text>a very-long-chain acyl-CoA + malonyl-CoA + H(+) = a very-long-chain 3-oxoacyl-CoA + CO2 + CoA</text>
        <dbReference type="Rhea" id="RHEA:32727"/>
        <dbReference type="ChEBI" id="CHEBI:15378"/>
        <dbReference type="ChEBI" id="CHEBI:16526"/>
        <dbReference type="ChEBI" id="CHEBI:57287"/>
        <dbReference type="ChEBI" id="CHEBI:57384"/>
        <dbReference type="ChEBI" id="CHEBI:90725"/>
        <dbReference type="ChEBI" id="CHEBI:90736"/>
        <dbReference type="EC" id="2.3.1.199"/>
    </reaction>
</comment>
<dbReference type="OrthoDB" id="434092at2759"/>
<proteinExistence type="inferred from homology"/>
<feature type="transmembrane region" description="Helical" evidence="10">
    <location>
        <begin position="170"/>
        <end position="193"/>
    </location>
</feature>
<comment type="subcellular location">
    <subcellularLocation>
        <location evidence="1">Membrane</location>
        <topology evidence="1">Multi-pass membrane protein</topology>
    </subcellularLocation>
</comment>
<keyword evidence="3 10" id="KW-0808">Transferase</keyword>
<dbReference type="VEuPathDB" id="VectorBase:ASIS016888"/>
<feature type="transmembrane region" description="Helical" evidence="10">
    <location>
        <begin position="147"/>
        <end position="164"/>
    </location>
</feature>
<feature type="transmembrane region" description="Helical" evidence="10">
    <location>
        <begin position="205"/>
        <end position="226"/>
    </location>
</feature>
<dbReference type="EMBL" id="ATLV01004128">
    <property type="status" value="NOT_ANNOTATED_CDS"/>
    <property type="molecule type" value="Genomic_DNA"/>
</dbReference>
<keyword evidence="2 10" id="KW-0444">Lipid biosynthesis</keyword>
<evidence type="ECO:0000256" key="6">
    <source>
        <dbReference type="ARBA" id="ARBA00022989"/>
    </source>
</evidence>
<dbReference type="EnsemblMetazoa" id="ASIC000813-RA">
    <property type="protein sequence ID" value="ASIC000813-PA"/>
    <property type="gene ID" value="ASIC000813"/>
</dbReference>
<dbReference type="InterPro" id="IPR002076">
    <property type="entry name" value="ELO_fam"/>
</dbReference>
<evidence type="ECO:0000256" key="7">
    <source>
        <dbReference type="ARBA" id="ARBA00023098"/>
    </source>
</evidence>
<evidence type="ECO:0000313" key="12">
    <source>
        <dbReference type="EnsemblMetazoa" id="ASIC000813-PA"/>
    </source>
</evidence>
<dbReference type="InterPro" id="IPR030457">
    <property type="entry name" value="ELO_CS"/>
</dbReference>
<feature type="transmembrane region" description="Helical" evidence="10">
    <location>
        <begin position="68"/>
        <end position="86"/>
    </location>
</feature>
<evidence type="ECO:0000256" key="3">
    <source>
        <dbReference type="ARBA" id="ARBA00022679"/>
    </source>
</evidence>
<keyword evidence="4 10" id="KW-0812">Transmembrane</keyword>
<dbReference type="STRING" id="74873.A0A084VAK4"/>
<evidence type="ECO:0000256" key="9">
    <source>
        <dbReference type="ARBA" id="ARBA00023160"/>
    </source>
</evidence>
<keyword evidence="6 10" id="KW-1133">Transmembrane helix</keyword>
<evidence type="ECO:0000313" key="11">
    <source>
        <dbReference type="EMBL" id="KFB34998.1"/>
    </source>
</evidence>
<dbReference type="PANTHER" id="PTHR11157">
    <property type="entry name" value="FATTY ACID ACYL TRANSFERASE-RELATED"/>
    <property type="match status" value="1"/>
</dbReference>
<comment type="similarity">
    <text evidence="10">Belongs to the ELO family.</text>
</comment>
<reference evidence="12" key="2">
    <citation type="submission" date="2020-05" db="UniProtKB">
        <authorList>
            <consortium name="EnsemblMetazoa"/>
        </authorList>
    </citation>
    <scope>IDENTIFICATION</scope>
</reference>
<gene>
    <name evidence="11" type="ORF">ZHAS_00000813</name>
</gene>
<keyword evidence="9 10" id="KW-0275">Fatty acid biosynthesis</keyword>
<dbReference type="EC" id="2.3.1.199" evidence="10"/>
<dbReference type="GO" id="GO:0005789">
    <property type="term" value="C:endoplasmic reticulum membrane"/>
    <property type="evidence" value="ECO:0007669"/>
    <property type="project" value="TreeGrafter"/>
</dbReference>
<keyword evidence="13" id="KW-1185">Reference proteome</keyword>